<dbReference type="Proteomes" id="UP000004095">
    <property type="component" value="Unassembled WGS sequence"/>
</dbReference>
<evidence type="ECO:0000313" key="1">
    <source>
        <dbReference type="EMBL" id="EAY29850.1"/>
    </source>
</evidence>
<gene>
    <name evidence="1" type="ORF">M23134_05723</name>
</gene>
<dbReference type="eggNOG" id="ENOG502ZB6X">
    <property type="taxonomic scope" value="Bacteria"/>
</dbReference>
<keyword evidence="2" id="KW-1185">Reference proteome</keyword>
<dbReference type="EMBL" id="AAWS01000009">
    <property type="protein sequence ID" value="EAY29850.1"/>
    <property type="molecule type" value="Genomic_DNA"/>
</dbReference>
<protein>
    <recommendedName>
        <fullName evidence="3">DUF2586 family protein</fullName>
    </recommendedName>
</protein>
<reference evidence="1 2" key="1">
    <citation type="submission" date="2007-01" db="EMBL/GenBank/DDBJ databases">
        <authorList>
            <person name="Haygood M."/>
            <person name="Podell S."/>
            <person name="Anderson C."/>
            <person name="Hopkinson B."/>
            <person name="Roe K."/>
            <person name="Barbeau K."/>
            <person name="Gaasterland T."/>
            <person name="Ferriera S."/>
            <person name="Johnson J."/>
            <person name="Kravitz S."/>
            <person name="Beeson K."/>
            <person name="Sutton G."/>
            <person name="Rogers Y.-H."/>
            <person name="Friedman R."/>
            <person name="Frazier M."/>
            <person name="Venter J.C."/>
        </authorList>
    </citation>
    <scope>NUCLEOTIDE SEQUENCE [LARGE SCALE GENOMIC DNA]</scope>
    <source>
        <strain evidence="1 2">ATCC 23134</strain>
    </source>
</reference>
<proteinExistence type="predicted"/>
<dbReference type="InterPro" id="IPR019694">
    <property type="entry name" value="Phage_HP1_Orf23"/>
</dbReference>
<sequence length="427" mass="46168">MHYITNYRLPTPDYQLLTNQLKTMSNLPDVSINYLDGQLGGAGFSNDGVAAMLLSGVAVPLSGDAGFDLGVVIGPFFGIKDVQKKGITAEYDTSHSLKVYAHCVDFYRQAGEGAELYLMLAPKTVTMAEMLDTAGNYAPNLLNQKQGNIKLLGVGRVPDVAYTASPSEELDPDVLAALANAQILINAQQTLHQPVQVIIEGRDFQGNASAVSNLRTQTANRVSVCLGWHDESYEGSWLGLVLGKVAGVPVQRNIGRVKDGDLGIQQAYIVTAATPKKTVEQYGQGNLNLLHQRGYIVPRSFANRAGYYLNGDPVAIALTTDYNSIGRGRVADKVARIAYNVYVQELLDDFQLEQGKLPVAKVKAFEQDIKKALDLQMTNNGEVSSVTPLIDPEQDVIATAELKVKIDIEPVGMAQKITIDLGFVNPG</sequence>
<comment type="caution">
    <text evidence="1">The sequence shown here is derived from an EMBL/GenBank/DDBJ whole genome shotgun (WGS) entry which is preliminary data.</text>
</comment>
<dbReference type="AlphaFoldDB" id="A1ZII2"/>
<name>A1ZII2_MICM2</name>
<evidence type="ECO:0008006" key="3">
    <source>
        <dbReference type="Google" id="ProtNLM"/>
    </source>
</evidence>
<accession>A1ZII2</accession>
<evidence type="ECO:0000313" key="2">
    <source>
        <dbReference type="Proteomes" id="UP000004095"/>
    </source>
</evidence>
<dbReference type="Pfam" id="PF10758">
    <property type="entry name" value="DUF2586"/>
    <property type="match status" value="1"/>
</dbReference>
<organism evidence="1 2">
    <name type="scientific">Microscilla marina ATCC 23134</name>
    <dbReference type="NCBI Taxonomy" id="313606"/>
    <lineage>
        <taxon>Bacteria</taxon>
        <taxon>Pseudomonadati</taxon>
        <taxon>Bacteroidota</taxon>
        <taxon>Cytophagia</taxon>
        <taxon>Cytophagales</taxon>
        <taxon>Microscillaceae</taxon>
        <taxon>Microscilla</taxon>
    </lineage>
</organism>